<reference evidence="1 2" key="1">
    <citation type="journal article" date="2012" name="J. Bacteriol.">
        <title>Complete Genome Sequence of the BTEX-Degrading Bacterium Pseudoxanthomonas spadix BD-a59.</title>
        <authorList>
            <person name="Lee S.H."/>
            <person name="Jin H.M."/>
            <person name="Lee H.J."/>
            <person name="Kim J.M."/>
            <person name="Jeon C.O."/>
        </authorList>
    </citation>
    <scope>NUCLEOTIDE SEQUENCE [LARGE SCALE GENOMIC DNA]</scope>
    <source>
        <strain evidence="1 2">BD-a59</strain>
    </source>
</reference>
<dbReference type="Proteomes" id="UP000005870">
    <property type="component" value="Chromosome"/>
</dbReference>
<keyword evidence="2" id="KW-1185">Reference proteome</keyword>
<sequence length="146" mass="15669">MKPLHIAVASRSASGMADMPIFTVSVTQAEYRLGAHYDKAEVLAAEAGYKRPFVCFDATEQGAILSAAHTLDLVPQIVVIDMTDGFVRSVCCDTGSIKVICYDESNTDEDCEAIAEHPVGENGQLVRCWAHVQIADADPGLIKARG</sequence>
<dbReference type="STRING" id="1045855.DSC_04165"/>
<accession>G7UNY5</accession>
<dbReference type="eggNOG" id="ENOG5030XEH">
    <property type="taxonomic scope" value="Bacteria"/>
</dbReference>
<dbReference type="HOGENOM" id="CLU_083848_0_0_6"/>
<organism evidence="1 2">
    <name type="scientific">Pseudoxanthomonas spadix (strain BD-a59)</name>
    <dbReference type="NCBI Taxonomy" id="1045855"/>
    <lineage>
        <taxon>Bacteria</taxon>
        <taxon>Pseudomonadati</taxon>
        <taxon>Pseudomonadota</taxon>
        <taxon>Gammaproteobacteria</taxon>
        <taxon>Lysobacterales</taxon>
        <taxon>Lysobacteraceae</taxon>
        <taxon>Pseudoxanthomonas</taxon>
    </lineage>
</organism>
<dbReference type="RefSeq" id="WP_014159663.1">
    <property type="nucleotide sequence ID" value="NC_016147.2"/>
</dbReference>
<dbReference type="KEGG" id="psd:DSC_04165"/>
<dbReference type="EMBL" id="CP003093">
    <property type="protein sequence ID" value="AER55486.1"/>
    <property type="molecule type" value="Genomic_DNA"/>
</dbReference>
<evidence type="ECO:0000313" key="2">
    <source>
        <dbReference type="Proteomes" id="UP000005870"/>
    </source>
</evidence>
<protein>
    <submittedName>
        <fullName evidence="1">Uncharacterized protein</fullName>
    </submittedName>
</protein>
<dbReference type="OrthoDB" id="8886964at2"/>
<dbReference type="AlphaFoldDB" id="G7UNY5"/>
<evidence type="ECO:0000313" key="1">
    <source>
        <dbReference type="EMBL" id="AER55486.1"/>
    </source>
</evidence>
<name>G7UNY5_PSEUP</name>
<gene>
    <name evidence="1" type="ordered locus">DSC_04165</name>
</gene>
<proteinExistence type="predicted"/>